<keyword evidence="4 6" id="KW-1133">Transmembrane helix</keyword>
<comment type="similarity">
    <text evidence="2">Belongs to the TrbL/VirB6 family.</text>
</comment>
<evidence type="ECO:0000313" key="8">
    <source>
        <dbReference type="Proteomes" id="UP000199101"/>
    </source>
</evidence>
<feature type="transmembrane region" description="Helical" evidence="6">
    <location>
        <begin position="187"/>
        <end position="206"/>
    </location>
</feature>
<dbReference type="GO" id="GO:0016020">
    <property type="term" value="C:membrane"/>
    <property type="evidence" value="ECO:0007669"/>
    <property type="project" value="UniProtKB-SubCell"/>
</dbReference>
<evidence type="ECO:0000256" key="3">
    <source>
        <dbReference type="ARBA" id="ARBA00022692"/>
    </source>
</evidence>
<feature type="transmembrane region" description="Helical" evidence="6">
    <location>
        <begin position="218"/>
        <end position="243"/>
    </location>
</feature>
<dbReference type="RefSeq" id="WP_092720097.1">
    <property type="nucleotide sequence ID" value="NZ_FMAG01000015.1"/>
</dbReference>
<feature type="transmembrane region" description="Helical" evidence="6">
    <location>
        <begin position="255"/>
        <end position="274"/>
    </location>
</feature>
<reference evidence="8" key="1">
    <citation type="submission" date="2016-08" db="EMBL/GenBank/DDBJ databases">
        <authorList>
            <person name="Varghese N."/>
            <person name="Submissions Spin"/>
        </authorList>
    </citation>
    <scope>NUCLEOTIDE SEQUENCE [LARGE SCALE GENOMIC DNA]</scope>
    <source>
        <strain evidence="8">HAMBI 2975</strain>
    </source>
</reference>
<keyword evidence="5 6" id="KW-0472">Membrane</keyword>
<dbReference type="GO" id="GO:0030255">
    <property type="term" value="P:protein secretion by the type IV secretion system"/>
    <property type="evidence" value="ECO:0007669"/>
    <property type="project" value="InterPro"/>
</dbReference>
<dbReference type="AlphaFoldDB" id="A0A1C3XDC8"/>
<dbReference type="InterPro" id="IPR007688">
    <property type="entry name" value="Conjugal_tfr_TrbL/VirB6"/>
</dbReference>
<evidence type="ECO:0000256" key="1">
    <source>
        <dbReference type="ARBA" id="ARBA00004141"/>
    </source>
</evidence>
<keyword evidence="8" id="KW-1185">Reference proteome</keyword>
<dbReference type="EMBL" id="FMAG01000015">
    <property type="protein sequence ID" value="SCB50219.1"/>
    <property type="molecule type" value="Genomic_DNA"/>
</dbReference>
<evidence type="ECO:0000256" key="5">
    <source>
        <dbReference type="ARBA" id="ARBA00023136"/>
    </source>
</evidence>
<accession>A0A1C3XDC8</accession>
<evidence type="ECO:0000256" key="4">
    <source>
        <dbReference type="ARBA" id="ARBA00022989"/>
    </source>
</evidence>
<comment type="subcellular location">
    <subcellularLocation>
        <location evidence="1">Membrane</location>
        <topology evidence="1">Multi-pass membrane protein</topology>
    </subcellularLocation>
</comment>
<gene>
    <name evidence="7" type="ORF">GA0061103_0782</name>
</gene>
<keyword evidence="3 6" id="KW-0812">Transmembrane</keyword>
<dbReference type="STRING" id="410764.GA0061103_0782"/>
<evidence type="ECO:0000313" key="7">
    <source>
        <dbReference type="EMBL" id="SCB50219.1"/>
    </source>
</evidence>
<dbReference type="Proteomes" id="UP000199101">
    <property type="component" value="Unassembled WGS sequence"/>
</dbReference>
<feature type="transmembrane region" description="Helical" evidence="6">
    <location>
        <begin position="38"/>
        <end position="58"/>
    </location>
</feature>
<organism evidence="7 8">
    <name type="scientific">Rhizobium multihospitium</name>
    <dbReference type="NCBI Taxonomy" id="410764"/>
    <lineage>
        <taxon>Bacteria</taxon>
        <taxon>Pseudomonadati</taxon>
        <taxon>Pseudomonadota</taxon>
        <taxon>Alphaproteobacteria</taxon>
        <taxon>Hyphomicrobiales</taxon>
        <taxon>Rhizobiaceae</taxon>
        <taxon>Rhizobium/Agrobacterium group</taxon>
        <taxon>Rhizobium</taxon>
    </lineage>
</organism>
<dbReference type="OrthoDB" id="8124565at2"/>
<feature type="transmembrane region" description="Helical" evidence="6">
    <location>
        <begin position="160"/>
        <end position="181"/>
    </location>
</feature>
<sequence>MGNTFNITSLLQSVDQIGQNYVQSAYQALSNAATSGGVTSAAGLLLTLYVIFWGIGIWQGTATGGPADHAFRLFRAFVIYALATSWSDFQTLAYNALNSGPSAIGNALLSVVTTPNNTGTAANLTSVNGVQSALQNMWDTTNSATEAFLQNAGITNWGPYIFAAVFYVVMAILIGFAIFLIVLSKLFMWLLLALAPVFIILLLFGATSRFFSGWLSSLAQYFVVQVLVYAFLAFYVSLIQQSIDALNGVANAKSATWATIGPVVLLAIIGILLLSQINNVAAAIAGGVPIHAPRVGAVLATATGYRLGVATNRARLALRNPLNPASVSRREELAARQRARVGLRATSWAQSAEFRRLADQIRNSASTPASSGGGRP</sequence>
<protein>
    <submittedName>
        <fullName evidence="7">Type IV secretion system protein VirB6</fullName>
    </submittedName>
</protein>
<proteinExistence type="inferred from homology"/>
<dbReference type="Pfam" id="PF04610">
    <property type="entry name" value="TrbL"/>
    <property type="match status" value="1"/>
</dbReference>
<name>A0A1C3XDC8_9HYPH</name>
<evidence type="ECO:0000256" key="6">
    <source>
        <dbReference type="SAM" id="Phobius"/>
    </source>
</evidence>
<evidence type="ECO:0000256" key="2">
    <source>
        <dbReference type="ARBA" id="ARBA00007802"/>
    </source>
</evidence>